<evidence type="ECO:0000256" key="3">
    <source>
        <dbReference type="ARBA" id="ARBA00023235"/>
    </source>
</evidence>
<dbReference type="PANTHER" id="PTHR21139">
    <property type="entry name" value="TRIOSEPHOSPHATE ISOMERASE"/>
    <property type="match status" value="1"/>
</dbReference>
<dbReference type="SUPFAM" id="SSF51351">
    <property type="entry name" value="Triosephosphate isomerase (TIM)"/>
    <property type="match status" value="1"/>
</dbReference>
<dbReference type="EC" id="5.3.1.1" evidence="4"/>
<reference evidence="6 7" key="1">
    <citation type="journal article" date="2014" name="Proc. Natl. Acad. Sci. U.S.A.">
        <title>Trajectory and genomic determinants of fungal-pathogen speciation and host adaptation.</title>
        <authorList>
            <person name="Hu X."/>
            <person name="Xiao G."/>
            <person name="Zheng P."/>
            <person name="Shang Y."/>
            <person name="Su Y."/>
            <person name="Zhang X."/>
            <person name="Liu X."/>
            <person name="Zhan S."/>
            <person name="St Leger R.J."/>
            <person name="Wang C."/>
        </authorList>
    </citation>
    <scope>NUCLEOTIDE SEQUENCE [LARGE SCALE GENOMIC DNA]</scope>
    <source>
        <strain evidence="6 7">ARSEF 1941</strain>
    </source>
</reference>
<dbReference type="PROSITE" id="PS51440">
    <property type="entry name" value="TIM_2"/>
    <property type="match status" value="1"/>
</dbReference>
<dbReference type="UniPathway" id="UPA00109">
    <property type="reaction ID" value="UER00189"/>
</dbReference>
<comment type="catalytic activity">
    <reaction evidence="4">
        <text>D-glyceraldehyde 3-phosphate = dihydroxyacetone phosphate</text>
        <dbReference type="Rhea" id="RHEA:18585"/>
        <dbReference type="ChEBI" id="CHEBI:57642"/>
        <dbReference type="ChEBI" id="CHEBI:59776"/>
        <dbReference type="EC" id="5.3.1.1"/>
    </reaction>
</comment>
<evidence type="ECO:0000256" key="5">
    <source>
        <dbReference type="SAM" id="MobiDB-lite"/>
    </source>
</evidence>
<comment type="pathway">
    <text evidence="4">Carbohydrate degradation; glycolysis; D-glyceraldehyde 3-phosphate from glycerone phosphate: step 1/1.</text>
</comment>
<keyword evidence="3 4" id="KW-0413">Isomerase</keyword>
<keyword evidence="4" id="KW-0324">Glycolysis</keyword>
<dbReference type="GO" id="GO:0019563">
    <property type="term" value="P:glycerol catabolic process"/>
    <property type="evidence" value="ECO:0007669"/>
    <property type="project" value="TreeGrafter"/>
</dbReference>
<name>A0A0B2WNJ2_METAS</name>
<organism evidence="6 7">
    <name type="scientific">Metarhizium album (strain ARSEF 1941)</name>
    <dbReference type="NCBI Taxonomy" id="1081103"/>
    <lineage>
        <taxon>Eukaryota</taxon>
        <taxon>Fungi</taxon>
        <taxon>Dikarya</taxon>
        <taxon>Ascomycota</taxon>
        <taxon>Pezizomycotina</taxon>
        <taxon>Sordariomycetes</taxon>
        <taxon>Hypocreomycetidae</taxon>
        <taxon>Hypocreales</taxon>
        <taxon>Clavicipitaceae</taxon>
        <taxon>Metarhizium</taxon>
    </lineage>
</organism>
<dbReference type="Pfam" id="PF00121">
    <property type="entry name" value="TIM"/>
    <property type="match status" value="1"/>
</dbReference>
<dbReference type="EMBL" id="AZHE01000027">
    <property type="protein sequence ID" value="KHN95057.1"/>
    <property type="molecule type" value="Genomic_DNA"/>
</dbReference>
<dbReference type="InterPro" id="IPR000652">
    <property type="entry name" value="Triosephosphate_isomerase"/>
</dbReference>
<dbReference type="AlphaFoldDB" id="A0A0B2WNJ2"/>
<feature type="region of interest" description="Disordered" evidence="5">
    <location>
        <begin position="91"/>
        <end position="111"/>
    </location>
</feature>
<comment type="similarity">
    <text evidence="1 4">Belongs to the triosephosphate isomerase family.</text>
</comment>
<evidence type="ECO:0000256" key="4">
    <source>
        <dbReference type="RuleBase" id="RU363013"/>
    </source>
</evidence>
<dbReference type="OrthoDB" id="6715177at2759"/>
<dbReference type="GO" id="GO:0046166">
    <property type="term" value="P:glyceraldehyde-3-phosphate biosynthetic process"/>
    <property type="evidence" value="ECO:0007669"/>
    <property type="project" value="TreeGrafter"/>
</dbReference>
<dbReference type="GO" id="GO:0004807">
    <property type="term" value="F:triose-phosphate isomerase activity"/>
    <property type="evidence" value="ECO:0007669"/>
    <property type="project" value="UniProtKB-EC"/>
</dbReference>
<gene>
    <name evidence="6" type="ORF">MAM_07106</name>
</gene>
<dbReference type="GO" id="GO:0006094">
    <property type="term" value="P:gluconeogenesis"/>
    <property type="evidence" value="ECO:0007669"/>
    <property type="project" value="UniProtKB-UniPathway"/>
</dbReference>
<dbReference type="Gene3D" id="3.20.20.70">
    <property type="entry name" value="Aldolase class I"/>
    <property type="match status" value="1"/>
</dbReference>
<dbReference type="GO" id="GO:0005829">
    <property type="term" value="C:cytosol"/>
    <property type="evidence" value="ECO:0007669"/>
    <property type="project" value="TreeGrafter"/>
</dbReference>
<keyword evidence="7" id="KW-1185">Reference proteome</keyword>
<dbReference type="InterPro" id="IPR013785">
    <property type="entry name" value="Aldolase_TIM"/>
</dbReference>
<comment type="subunit">
    <text evidence="2">Homodimer.</text>
</comment>
<proteinExistence type="inferred from homology"/>
<dbReference type="GO" id="GO:0006096">
    <property type="term" value="P:glycolytic process"/>
    <property type="evidence" value="ECO:0007669"/>
    <property type="project" value="UniProtKB-UniPathway"/>
</dbReference>
<comment type="pathway">
    <text evidence="4">Carbohydrate biosynthesis; gluconeogenesis.</text>
</comment>
<accession>A0A0B2WNJ2</accession>
<sequence>MYFSLSRNRDATKRFLDCLSRASVESLSSVDILITPDFVALTGTIEQLKSSNVPVWPGAQDCHWEDDGAFTGEVSPAVLSETGVKIVGVGHAERRRPSATMTRRLPRRRPL</sequence>
<dbReference type="PANTHER" id="PTHR21139:SF2">
    <property type="entry name" value="TRIOSEPHOSPHATE ISOMERASE"/>
    <property type="match status" value="1"/>
</dbReference>
<keyword evidence="4" id="KW-0312">Gluconeogenesis</keyword>
<evidence type="ECO:0000313" key="7">
    <source>
        <dbReference type="Proteomes" id="UP000030816"/>
    </source>
</evidence>
<dbReference type="HOGENOM" id="CLU_2158972_0_0_1"/>
<dbReference type="Proteomes" id="UP000030816">
    <property type="component" value="Unassembled WGS sequence"/>
</dbReference>
<comment type="caution">
    <text evidence="6">The sequence shown here is derived from an EMBL/GenBank/DDBJ whole genome shotgun (WGS) entry which is preliminary data.</text>
</comment>
<evidence type="ECO:0000256" key="2">
    <source>
        <dbReference type="ARBA" id="ARBA00011738"/>
    </source>
</evidence>
<evidence type="ECO:0000313" key="6">
    <source>
        <dbReference type="EMBL" id="KHN95057.1"/>
    </source>
</evidence>
<dbReference type="STRING" id="1081103.A0A0B2WNJ2"/>
<dbReference type="UniPathway" id="UPA00138"/>
<dbReference type="GeneID" id="63741561"/>
<dbReference type="RefSeq" id="XP_040676123.1">
    <property type="nucleotide sequence ID" value="XM_040825904.1"/>
</dbReference>
<dbReference type="InterPro" id="IPR035990">
    <property type="entry name" value="TIM_sf"/>
</dbReference>
<protein>
    <recommendedName>
        <fullName evidence="4">Triosephosphate isomerase</fullName>
        <ecNumber evidence="4">5.3.1.1</ecNumber>
    </recommendedName>
</protein>
<evidence type="ECO:0000256" key="1">
    <source>
        <dbReference type="ARBA" id="ARBA00007422"/>
    </source>
</evidence>